<gene>
    <name evidence="1" type="ORF">CBQ26_07530</name>
</gene>
<dbReference type="EMBL" id="NHMK01000010">
    <property type="protein sequence ID" value="OWL96836.1"/>
    <property type="molecule type" value="Genomic_DNA"/>
</dbReference>
<protein>
    <submittedName>
        <fullName evidence="1">Uncharacterized protein</fullName>
    </submittedName>
</protein>
<dbReference type="Proteomes" id="UP000197208">
    <property type="component" value="Unassembled WGS sequence"/>
</dbReference>
<dbReference type="AlphaFoldDB" id="A0A246BMC8"/>
<name>A0A246BMC8_9DEIO</name>
<dbReference type="RefSeq" id="WP_088248035.1">
    <property type="nucleotide sequence ID" value="NZ_BNAM01000032.1"/>
</dbReference>
<evidence type="ECO:0000313" key="2">
    <source>
        <dbReference type="Proteomes" id="UP000197208"/>
    </source>
</evidence>
<keyword evidence="2" id="KW-1185">Reference proteome</keyword>
<proteinExistence type="predicted"/>
<evidence type="ECO:0000313" key="1">
    <source>
        <dbReference type="EMBL" id="OWL96836.1"/>
    </source>
</evidence>
<comment type="caution">
    <text evidence="1">The sequence shown here is derived from an EMBL/GenBank/DDBJ whole genome shotgun (WGS) entry which is preliminary data.</text>
</comment>
<dbReference type="OrthoDB" id="9996321at2"/>
<reference evidence="1 2" key="1">
    <citation type="submission" date="2017-05" db="EMBL/GenBank/DDBJ databases">
        <title>De novo genome assembly of Deniococcus indicus strain DR1.</title>
        <authorList>
            <person name="Chauhan D."/>
            <person name="Yennamalli R.M."/>
            <person name="Priyadarshini R."/>
        </authorList>
    </citation>
    <scope>NUCLEOTIDE SEQUENCE [LARGE SCALE GENOMIC DNA]</scope>
    <source>
        <strain evidence="1 2">DR1</strain>
    </source>
</reference>
<organism evidence="1 2">
    <name type="scientific">Deinococcus indicus</name>
    <dbReference type="NCBI Taxonomy" id="223556"/>
    <lineage>
        <taxon>Bacteria</taxon>
        <taxon>Thermotogati</taxon>
        <taxon>Deinococcota</taxon>
        <taxon>Deinococci</taxon>
        <taxon>Deinococcales</taxon>
        <taxon>Deinococcaceae</taxon>
        <taxon>Deinococcus</taxon>
    </lineage>
</organism>
<accession>A0A246BMC8</accession>
<sequence length="91" mass="10047">MELLLLSALTGIALLAVLMFWRARRAPSPDADLRAGPREAPSALERQLLARLGGDGARLERLLDLVRRQHPGLPREELLIRLQAQMDDSAG</sequence>